<sequence length="91" mass="10806">MRGRELRWSIRYDREWVYRAHVAFIHEICEWNWCIRRSYTPAATCKVRAAINKTELRSAGLRGGTEIAFTYYKSKANCFKFSPRSFGPLPR</sequence>
<protein>
    <submittedName>
        <fullName evidence="1">Uncharacterized protein</fullName>
    </submittedName>
</protein>
<name>A0A4C1TXU6_EUMVA</name>
<dbReference type="AlphaFoldDB" id="A0A4C1TXU6"/>
<reference evidence="1 2" key="1">
    <citation type="journal article" date="2019" name="Commun. Biol.">
        <title>The bagworm genome reveals a unique fibroin gene that provides high tensile strength.</title>
        <authorList>
            <person name="Kono N."/>
            <person name="Nakamura H."/>
            <person name="Ohtoshi R."/>
            <person name="Tomita M."/>
            <person name="Numata K."/>
            <person name="Arakawa K."/>
        </authorList>
    </citation>
    <scope>NUCLEOTIDE SEQUENCE [LARGE SCALE GENOMIC DNA]</scope>
</reference>
<proteinExistence type="predicted"/>
<comment type="caution">
    <text evidence="1">The sequence shown here is derived from an EMBL/GenBank/DDBJ whole genome shotgun (WGS) entry which is preliminary data.</text>
</comment>
<evidence type="ECO:0000313" key="1">
    <source>
        <dbReference type="EMBL" id="GBP18436.1"/>
    </source>
</evidence>
<evidence type="ECO:0000313" key="2">
    <source>
        <dbReference type="Proteomes" id="UP000299102"/>
    </source>
</evidence>
<dbReference type="EMBL" id="BGZK01000097">
    <property type="protein sequence ID" value="GBP18436.1"/>
    <property type="molecule type" value="Genomic_DNA"/>
</dbReference>
<accession>A0A4C1TXU6</accession>
<dbReference type="Proteomes" id="UP000299102">
    <property type="component" value="Unassembled WGS sequence"/>
</dbReference>
<keyword evidence="2" id="KW-1185">Reference proteome</keyword>
<gene>
    <name evidence="1" type="ORF">EVAR_93839_1</name>
</gene>
<organism evidence="1 2">
    <name type="scientific">Eumeta variegata</name>
    <name type="common">Bagworm moth</name>
    <name type="synonym">Eumeta japonica</name>
    <dbReference type="NCBI Taxonomy" id="151549"/>
    <lineage>
        <taxon>Eukaryota</taxon>
        <taxon>Metazoa</taxon>
        <taxon>Ecdysozoa</taxon>
        <taxon>Arthropoda</taxon>
        <taxon>Hexapoda</taxon>
        <taxon>Insecta</taxon>
        <taxon>Pterygota</taxon>
        <taxon>Neoptera</taxon>
        <taxon>Endopterygota</taxon>
        <taxon>Lepidoptera</taxon>
        <taxon>Glossata</taxon>
        <taxon>Ditrysia</taxon>
        <taxon>Tineoidea</taxon>
        <taxon>Psychidae</taxon>
        <taxon>Oiketicinae</taxon>
        <taxon>Eumeta</taxon>
    </lineage>
</organism>